<evidence type="ECO:0000313" key="1">
    <source>
        <dbReference type="EMBL" id="PPD57647.1"/>
    </source>
</evidence>
<dbReference type="EMBL" id="JQAN02000011">
    <property type="protein sequence ID" value="PPD57647.1"/>
    <property type="molecule type" value="Genomic_DNA"/>
</dbReference>
<gene>
    <name evidence="1" type="ORF">JP09_007860</name>
</gene>
<keyword evidence="2" id="KW-1185">Reference proteome</keyword>
<organism evidence="1 2">
    <name type="scientific">Dehalogenimonas etheniformans</name>
    <dbReference type="NCBI Taxonomy" id="1536648"/>
    <lineage>
        <taxon>Bacteria</taxon>
        <taxon>Bacillati</taxon>
        <taxon>Chloroflexota</taxon>
        <taxon>Dehalococcoidia</taxon>
        <taxon>Dehalococcoidales</taxon>
        <taxon>Dehalococcoidaceae</taxon>
        <taxon>Dehalogenimonas</taxon>
    </lineage>
</organism>
<comment type="caution">
    <text evidence="1">The sequence shown here is derived from an EMBL/GenBank/DDBJ whole genome shotgun (WGS) entry which is preliminary data.</text>
</comment>
<accession>A0A2P5P5T2</accession>
<dbReference type="Proteomes" id="UP000235653">
    <property type="component" value="Unassembled WGS sequence"/>
</dbReference>
<dbReference type="AlphaFoldDB" id="A0A2P5P5T2"/>
<reference evidence="1 2" key="1">
    <citation type="journal article" date="2017" name="ISME J.">
        <title>Grape pomace compost harbors organohalide-respiring Dehalogenimonas species with novel reductive dehalogenase genes.</title>
        <authorList>
            <person name="Yang Y."/>
            <person name="Higgins S.A."/>
            <person name="Yan J."/>
            <person name="Simsir B."/>
            <person name="Chourey K."/>
            <person name="Iyer R."/>
            <person name="Hettich R.L."/>
            <person name="Baldwin B."/>
            <person name="Ogles D.M."/>
            <person name="Loffler F.E."/>
        </authorList>
    </citation>
    <scope>NUCLEOTIDE SEQUENCE [LARGE SCALE GENOMIC DNA]</scope>
    <source>
        <strain evidence="1 2">GP</strain>
    </source>
</reference>
<sequence>MAISKEQLIRFRDLKINLSDLNELGTINLFQTKQNDIVEVCNEHVANILECYLKGMVSEVNLLEWIYTIRWTDLYQVCESNRETILNILDELAERNIGRPNGPRKHFVDITAIVNKNDISEINIVAKYDINKVKKYIADLTMNFKKRQP</sequence>
<proteinExistence type="predicted"/>
<evidence type="ECO:0000313" key="2">
    <source>
        <dbReference type="Proteomes" id="UP000235653"/>
    </source>
</evidence>
<dbReference type="RefSeq" id="WP_102330659.1">
    <property type="nucleotide sequence ID" value="NZ_CP058566.2"/>
</dbReference>
<name>A0A2P5P5T2_9CHLR</name>
<protein>
    <submittedName>
        <fullName evidence="1">Uncharacterized protein</fullName>
    </submittedName>
</protein>